<dbReference type="Proteomes" id="UP001360560">
    <property type="component" value="Unassembled WGS sequence"/>
</dbReference>
<evidence type="ECO:0000313" key="3">
    <source>
        <dbReference type="Proteomes" id="UP001360560"/>
    </source>
</evidence>
<evidence type="ECO:0000256" key="1">
    <source>
        <dbReference type="SAM" id="Phobius"/>
    </source>
</evidence>
<feature type="transmembrane region" description="Helical" evidence="1">
    <location>
        <begin position="446"/>
        <end position="464"/>
    </location>
</feature>
<accession>A0AAV5QFK4</accession>
<evidence type="ECO:0000313" key="2">
    <source>
        <dbReference type="EMBL" id="GMM33240.1"/>
    </source>
</evidence>
<name>A0AAV5QFK4_9ASCO</name>
<keyword evidence="3" id="KW-1185">Reference proteome</keyword>
<organism evidence="2 3">
    <name type="scientific">Saccharomycopsis crataegensis</name>
    <dbReference type="NCBI Taxonomy" id="43959"/>
    <lineage>
        <taxon>Eukaryota</taxon>
        <taxon>Fungi</taxon>
        <taxon>Dikarya</taxon>
        <taxon>Ascomycota</taxon>
        <taxon>Saccharomycotina</taxon>
        <taxon>Saccharomycetes</taxon>
        <taxon>Saccharomycopsidaceae</taxon>
        <taxon>Saccharomycopsis</taxon>
    </lineage>
</organism>
<dbReference type="AlphaFoldDB" id="A0AAV5QFK4"/>
<dbReference type="RefSeq" id="XP_064850240.1">
    <property type="nucleotide sequence ID" value="XM_064994168.1"/>
</dbReference>
<dbReference type="GeneID" id="90071219"/>
<keyword evidence="1" id="KW-0472">Membrane</keyword>
<reference evidence="2 3" key="1">
    <citation type="journal article" date="2023" name="Elife">
        <title>Identification of key yeast species and microbe-microbe interactions impacting larval growth of Drosophila in the wild.</title>
        <authorList>
            <person name="Mure A."/>
            <person name="Sugiura Y."/>
            <person name="Maeda R."/>
            <person name="Honda K."/>
            <person name="Sakurai N."/>
            <person name="Takahashi Y."/>
            <person name="Watada M."/>
            <person name="Katoh T."/>
            <person name="Gotoh A."/>
            <person name="Gotoh Y."/>
            <person name="Taniguchi I."/>
            <person name="Nakamura K."/>
            <person name="Hayashi T."/>
            <person name="Katayama T."/>
            <person name="Uemura T."/>
            <person name="Hattori Y."/>
        </authorList>
    </citation>
    <scope>NUCLEOTIDE SEQUENCE [LARGE SCALE GENOMIC DNA]</scope>
    <source>
        <strain evidence="2 3">SC-9</strain>
    </source>
</reference>
<sequence>MSSELRKNYQIDFQPSPDEFPGPDISSISKTLSIVQAYLEIINYSNLQQNNDLRSVIIGALGNKQLKQAYLSMTDFVQLMIVPKKGTMAGNSTIAVGMTRKMIKNITFKTAFRDFFNLYGWVIDTLLHDDLSQMGLVKENFQYFVNAIEFLSDESYNDDDDAFNSEANTHSRTRIYEVDPQLEYLTQAIACKYQLQKASDIRNNIRQYLGPLDFQEFADLESQLTGKKLIRKDGSSINIELLNTDKNLAEDRGLSNEHDKLYDNYEAKKIQALYGLLKFYIGDLTCFSMEESYSDKGLILDSAKKSVEENGFMARDRRSWLRHLEESIKDFEKSKKNSVAQDKAVGPANAKVNIKTKANDNIPPTIGSYTSSDKTSVDELIVQKKLQVYKKFSRKHPHIMMDEKINSLSSPAKNHNIKSQISTEHSLFRNIKVLVQYRLVNTRAKSWIAILILNLVVFLVALFFKRKGEKVKRIWKLLKNFMV</sequence>
<comment type="caution">
    <text evidence="2">The sequence shown here is derived from an EMBL/GenBank/DDBJ whole genome shotgun (WGS) entry which is preliminary data.</text>
</comment>
<proteinExistence type="predicted"/>
<dbReference type="EMBL" id="BTFZ01000001">
    <property type="protein sequence ID" value="GMM33240.1"/>
    <property type="molecule type" value="Genomic_DNA"/>
</dbReference>
<protein>
    <submittedName>
        <fullName evidence="2">Uncharacterized protein</fullName>
    </submittedName>
</protein>
<keyword evidence="1" id="KW-0812">Transmembrane</keyword>
<keyword evidence="1" id="KW-1133">Transmembrane helix</keyword>
<gene>
    <name evidence="2" type="ORF">DASC09_005650</name>
</gene>